<proteinExistence type="inferred from homology"/>
<evidence type="ECO:0000256" key="1">
    <source>
        <dbReference type="ARBA" id="ARBA00006663"/>
    </source>
</evidence>
<dbReference type="InterPro" id="IPR019579">
    <property type="entry name" value="FAM161A/B"/>
</dbReference>
<dbReference type="GO" id="GO:0005929">
    <property type="term" value="C:cilium"/>
    <property type="evidence" value="ECO:0007669"/>
    <property type="project" value="TreeGrafter"/>
</dbReference>
<sequence length="358" mass="41712">ISSRRRREPKGRKEESMAECLKKFSALPVPRHVTVPLFREMMGKMEEQRKHGHEQRKNFLLSMQKPFGFEEREKERRGKLMAMMNEASQEDKKHAAAVKKSHKIKQDPKVGKLNYLLLCSPGLSLPLLSYCTHIRENARQLSEGPKLRTADRTRRERIGFLDESPSFQPKIIHRVPDFSRLHRALQRETTQAKDTTKCLPFHLRTSALPERTFYHLPSKSLGALTSLSTDTLPVYITDAARKRSQAVRKSIEVRESKESAEWLRKYRMRSEAMQRTVTLHAKLLDPHRSLKEVCNEKLQHHRAADQQRMREYGRELKGMRARVSERPYLFEQVKQVSVSKGPPERTTGIDQVFKGLKV</sequence>
<dbReference type="Ensembl" id="ENSNMLT00000014388.1">
    <property type="protein sequence ID" value="ENSNMLP00000012751.1"/>
    <property type="gene ID" value="ENSNMLG00000008651.1"/>
</dbReference>
<keyword evidence="2" id="KW-0175">Coiled coil</keyword>
<comment type="similarity">
    <text evidence="1">Belongs to the FAM161 family.</text>
</comment>
<dbReference type="GO" id="GO:0044782">
    <property type="term" value="P:cilium organization"/>
    <property type="evidence" value="ECO:0007669"/>
    <property type="project" value="TreeGrafter"/>
</dbReference>
<dbReference type="Proteomes" id="UP000694523">
    <property type="component" value="Unplaced"/>
</dbReference>
<protein>
    <submittedName>
        <fullName evidence="3">FAM161 centrosomal protein B</fullName>
    </submittedName>
</protein>
<reference evidence="3" key="2">
    <citation type="submission" date="2025-09" db="UniProtKB">
        <authorList>
            <consortium name="Ensembl"/>
        </authorList>
    </citation>
    <scope>IDENTIFICATION</scope>
</reference>
<dbReference type="PANTHER" id="PTHR21501:SF4">
    <property type="entry name" value="PROTEIN FAM161B"/>
    <property type="match status" value="1"/>
</dbReference>
<evidence type="ECO:0000313" key="4">
    <source>
        <dbReference type="Proteomes" id="UP000694523"/>
    </source>
</evidence>
<dbReference type="Pfam" id="PF10595">
    <property type="entry name" value="FAM161A_B"/>
    <property type="match status" value="2"/>
</dbReference>
<reference evidence="3" key="1">
    <citation type="submission" date="2025-08" db="UniProtKB">
        <authorList>
            <consortium name="Ensembl"/>
        </authorList>
    </citation>
    <scope>IDENTIFICATION</scope>
</reference>
<keyword evidence="4" id="KW-1185">Reference proteome</keyword>
<dbReference type="AlphaFoldDB" id="A0A8C6SY28"/>
<name>A0A8C6SY28_9GOBI</name>
<dbReference type="GO" id="GO:0005856">
    <property type="term" value="C:cytoskeleton"/>
    <property type="evidence" value="ECO:0007669"/>
    <property type="project" value="UniProtKB-ARBA"/>
</dbReference>
<evidence type="ECO:0000313" key="3">
    <source>
        <dbReference type="Ensembl" id="ENSNMLP00000012751.1"/>
    </source>
</evidence>
<accession>A0A8C6SY28</accession>
<evidence type="ECO:0000256" key="2">
    <source>
        <dbReference type="ARBA" id="ARBA00023054"/>
    </source>
</evidence>
<dbReference type="InterPro" id="IPR051655">
    <property type="entry name" value="FAM161"/>
</dbReference>
<organism evidence="3 4">
    <name type="scientific">Neogobius melanostomus</name>
    <name type="common">round goby</name>
    <dbReference type="NCBI Taxonomy" id="47308"/>
    <lineage>
        <taxon>Eukaryota</taxon>
        <taxon>Metazoa</taxon>
        <taxon>Chordata</taxon>
        <taxon>Craniata</taxon>
        <taxon>Vertebrata</taxon>
        <taxon>Euteleostomi</taxon>
        <taxon>Actinopterygii</taxon>
        <taxon>Neopterygii</taxon>
        <taxon>Teleostei</taxon>
        <taxon>Neoteleostei</taxon>
        <taxon>Acanthomorphata</taxon>
        <taxon>Gobiaria</taxon>
        <taxon>Gobiiformes</taxon>
        <taxon>Gobioidei</taxon>
        <taxon>Gobiidae</taxon>
        <taxon>Benthophilinae</taxon>
        <taxon>Neogobiini</taxon>
        <taxon>Neogobius</taxon>
    </lineage>
</organism>
<dbReference type="PANTHER" id="PTHR21501">
    <property type="entry name" value="PROTEIN FAM-161"/>
    <property type="match status" value="1"/>
</dbReference>